<organism evidence="2 3">
    <name type="scientific">Lasiosphaeris hirsuta</name>
    <dbReference type="NCBI Taxonomy" id="260670"/>
    <lineage>
        <taxon>Eukaryota</taxon>
        <taxon>Fungi</taxon>
        <taxon>Dikarya</taxon>
        <taxon>Ascomycota</taxon>
        <taxon>Pezizomycotina</taxon>
        <taxon>Sordariomycetes</taxon>
        <taxon>Sordariomycetidae</taxon>
        <taxon>Sordariales</taxon>
        <taxon>Lasiosphaeriaceae</taxon>
        <taxon>Lasiosphaeris</taxon>
    </lineage>
</organism>
<keyword evidence="3" id="KW-1185">Reference proteome</keyword>
<dbReference type="AlphaFoldDB" id="A0AA40AHT4"/>
<protein>
    <submittedName>
        <fullName evidence="2">Uncharacterized protein</fullName>
    </submittedName>
</protein>
<dbReference type="EMBL" id="JAUKUA010000004">
    <property type="protein sequence ID" value="KAK0716096.1"/>
    <property type="molecule type" value="Genomic_DNA"/>
</dbReference>
<accession>A0AA40AHT4</accession>
<gene>
    <name evidence="2" type="ORF">B0H67DRAFT_582387</name>
</gene>
<evidence type="ECO:0000313" key="2">
    <source>
        <dbReference type="EMBL" id="KAK0716096.1"/>
    </source>
</evidence>
<comment type="caution">
    <text evidence="2">The sequence shown here is derived from an EMBL/GenBank/DDBJ whole genome shotgun (WGS) entry which is preliminary data.</text>
</comment>
<proteinExistence type="predicted"/>
<feature type="compositionally biased region" description="Polar residues" evidence="1">
    <location>
        <begin position="34"/>
        <end position="43"/>
    </location>
</feature>
<feature type="region of interest" description="Disordered" evidence="1">
    <location>
        <begin position="129"/>
        <end position="150"/>
    </location>
</feature>
<dbReference type="Proteomes" id="UP001172102">
    <property type="component" value="Unassembled WGS sequence"/>
</dbReference>
<name>A0AA40AHT4_9PEZI</name>
<evidence type="ECO:0000256" key="1">
    <source>
        <dbReference type="SAM" id="MobiDB-lite"/>
    </source>
</evidence>
<sequence>MVSNVTWAKYENGNLVCPDSSPAENKSAPPPMPSTNGYRKPQSYSKRNIYNTAEKASDIHPKNVITTVSPISPSPTSSQEMSWQLDHGWRHPLLHHCLHCRRPVGEGCIRQAPRVHLRQRGVEIRRLPRHSHGASPDGGVVHGAGRQARGVEVRRTDVDHTVGDGDVDRASLEQSRRVEVGLAGEQGRVPAADGDGGVDVRPAAYQRRARRNCRVDRAALHDGRRIHRRRPRQQSRGAARCRLVSEVRHVPAEHGATTDTACARHRDVAQCRDGRDGHRLKGHRLWLPLEQRRCGAAGGSRAVVAAGQTCRH</sequence>
<evidence type="ECO:0000313" key="3">
    <source>
        <dbReference type="Proteomes" id="UP001172102"/>
    </source>
</evidence>
<reference evidence="2" key="1">
    <citation type="submission" date="2023-06" db="EMBL/GenBank/DDBJ databases">
        <title>Genome-scale phylogeny and comparative genomics of the fungal order Sordariales.</title>
        <authorList>
            <consortium name="Lawrence Berkeley National Laboratory"/>
            <person name="Hensen N."/>
            <person name="Bonometti L."/>
            <person name="Westerberg I."/>
            <person name="Brannstrom I.O."/>
            <person name="Guillou S."/>
            <person name="Cros-Aarteil S."/>
            <person name="Calhoun S."/>
            <person name="Haridas S."/>
            <person name="Kuo A."/>
            <person name="Mondo S."/>
            <person name="Pangilinan J."/>
            <person name="Riley R."/>
            <person name="Labutti K."/>
            <person name="Andreopoulos B."/>
            <person name="Lipzen A."/>
            <person name="Chen C."/>
            <person name="Yanf M."/>
            <person name="Daum C."/>
            <person name="Ng V."/>
            <person name="Clum A."/>
            <person name="Steindorff A."/>
            <person name="Ohm R."/>
            <person name="Martin F."/>
            <person name="Silar P."/>
            <person name="Natvig D."/>
            <person name="Lalanne C."/>
            <person name="Gautier V."/>
            <person name="Ament-Velasquez S.L."/>
            <person name="Kruys A."/>
            <person name="Hutchinson M.I."/>
            <person name="Powell A.J."/>
            <person name="Barry K."/>
            <person name="Miller A.N."/>
            <person name="Grigoriev I.V."/>
            <person name="Debuchy R."/>
            <person name="Gladieux P."/>
            <person name="Thoren M.H."/>
            <person name="Johannesson H."/>
        </authorList>
    </citation>
    <scope>NUCLEOTIDE SEQUENCE</scope>
    <source>
        <strain evidence="2">SMH4607-1</strain>
    </source>
</reference>
<feature type="region of interest" description="Disordered" evidence="1">
    <location>
        <begin position="16"/>
        <end position="43"/>
    </location>
</feature>